<gene>
    <name evidence="5" type="primary">vapC</name>
    <name evidence="7" type="ORF">GWK41_08900</name>
</gene>
<name>A0ABS1GJT2_9AQUI</name>
<dbReference type="InterPro" id="IPR022907">
    <property type="entry name" value="VapC_family"/>
</dbReference>
<proteinExistence type="inferred from homology"/>
<comment type="cofactor">
    <cofactor evidence="5">
        <name>Mg(2+)</name>
        <dbReference type="ChEBI" id="CHEBI:18420"/>
    </cofactor>
</comment>
<evidence type="ECO:0000256" key="3">
    <source>
        <dbReference type="ARBA" id="ARBA00022723"/>
    </source>
</evidence>
<reference evidence="7 8" key="1">
    <citation type="journal article" date="2021" name="Syst. Appl. Microbiol.">
        <title>Persephonella atlantica sp. nov.: How to adapt to physico-chemical gradients in high temperature hydrothermal habitats.</title>
        <authorList>
            <person name="Francois D.X."/>
            <person name="Godfroy A."/>
            <person name="Mathien C."/>
            <person name="Aube J."/>
            <person name="Cathalot C."/>
            <person name="Lesongeur F."/>
            <person name="L'Haridon S."/>
            <person name="Philippon X."/>
            <person name="Roussel E.G."/>
        </authorList>
    </citation>
    <scope>NUCLEOTIDE SEQUENCE [LARGE SCALE GENOMIC DNA]</scope>
    <source>
        <strain evidence="7 8">MO1340</strain>
    </source>
</reference>
<keyword evidence="3 5" id="KW-0479">Metal-binding</keyword>
<sequence length="131" mass="15311">MKYLLDTNIWLEALLKQEKSEEVVRFLDKYSGDVLVISDFSLHSILIILTRFKEFEVADMFLDDIIDSAIEIISVKPDRLKEVLKIIETYNVNFDDAYQYHIAKNHNLILVSSDKDFDKTGILRKTPEDLI</sequence>
<dbReference type="HAMAP" id="MF_00265">
    <property type="entry name" value="VapC_Nob1"/>
    <property type="match status" value="1"/>
</dbReference>
<dbReference type="Proteomes" id="UP000772812">
    <property type="component" value="Unassembled WGS sequence"/>
</dbReference>
<comment type="function">
    <text evidence="5">Toxic component of a toxin-antitoxin (TA) system. An RNase.</text>
</comment>
<evidence type="ECO:0000313" key="7">
    <source>
        <dbReference type="EMBL" id="MBK3333188.1"/>
    </source>
</evidence>
<keyword evidence="2 5" id="KW-0540">Nuclease</keyword>
<keyword evidence="8" id="KW-1185">Reference proteome</keyword>
<dbReference type="EC" id="3.1.-.-" evidence="5"/>
<dbReference type="InterPro" id="IPR029060">
    <property type="entry name" value="PIN-like_dom_sf"/>
</dbReference>
<comment type="similarity">
    <text evidence="5">Belongs to the PINc/VapC protein family.</text>
</comment>
<keyword evidence="5" id="KW-0460">Magnesium</keyword>
<accession>A0ABS1GJT2</accession>
<feature type="domain" description="PIN" evidence="6">
    <location>
        <begin position="3"/>
        <end position="121"/>
    </location>
</feature>
<dbReference type="InterPro" id="IPR002716">
    <property type="entry name" value="PIN_dom"/>
</dbReference>
<dbReference type="Gene3D" id="3.40.50.1010">
    <property type="entry name" value="5'-nuclease"/>
    <property type="match status" value="1"/>
</dbReference>
<dbReference type="SUPFAM" id="SSF88723">
    <property type="entry name" value="PIN domain-like"/>
    <property type="match status" value="1"/>
</dbReference>
<feature type="binding site" evidence="5">
    <location>
        <position position="6"/>
    </location>
    <ligand>
        <name>Mg(2+)</name>
        <dbReference type="ChEBI" id="CHEBI:18420"/>
    </ligand>
</feature>
<dbReference type="CDD" id="cd09854">
    <property type="entry name" value="PIN_VapC-like"/>
    <property type="match status" value="1"/>
</dbReference>
<keyword evidence="5" id="KW-0800">Toxin</keyword>
<keyword evidence="1 5" id="KW-1277">Toxin-antitoxin system</keyword>
<evidence type="ECO:0000256" key="5">
    <source>
        <dbReference type="HAMAP-Rule" id="MF_00265"/>
    </source>
</evidence>
<comment type="caution">
    <text evidence="7">The sequence shown here is derived from an EMBL/GenBank/DDBJ whole genome shotgun (WGS) entry which is preliminary data.</text>
</comment>
<feature type="binding site" evidence="5">
    <location>
        <position position="96"/>
    </location>
    <ligand>
        <name>Mg(2+)</name>
        <dbReference type="ChEBI" id="CHEBI:18420"/>
    </ligand>
</feature>
<evidence type="ECO:0000313" key="8">
    <source>
        <dbReference type="Proteomes" id="UP000772812"/>
    </source>
</evidence>
<evidence type="ECO:0000259" key="6">
    <source>
        <dbReference type="Pfam" id="PF01850"/>
    </source>
</evidence>
<dbReference type="EMBL" id="JAACYA010000002">
    <property type="protein sequence ID" value="MBK3333188.1"/>
    <property type="molecule type" value="Genomic_DNA"/>
</dbReference>
<evidence type="ECO:0000256" key="2">
    <source>
        <dbReference type="ARBA" id="ARBA00022722"/>
    </source>
</evidence>
<evidence type="ECO:0000256" key="1">
    <source>
        <dbReference type="ARBA" id="ARBA00022649"/>
    </source>
</evidence>
<dbReference type="Pfam" id="PF01850">
    <property type="entry name" value="PIN"/>
    <property type="match status" value="1"/>
</dbReference>
<keyword evidence="4 5" id="KW-0378">Hydrolase</keyword>
<evidence type="ECO:0000256" key="4">
    <source>
        <dbReference type="ARBA" id="ARBA00022801"/>
    </source>
</evidence>
<organism evidence="7 8">
    <name type="scientific">Persephonella atlantica</name>
    <dbReference type="NCBI Taxonomy" id="2699429"/>
    <lineage>
        <taxon>Bacteria</taxon>
        <taxon>Pseudomonadati</taxon>
        <taxon>Aquificota</taxon>
        <taxon>Aquificia</taxon>
        <taxon>Aquificales</taxon>
        <taxon>Hydrogenothermaceae</taxon>
        <taxon>Persephonella</taxon>
    </lineage>
</organism>
<dbReference type="RefSeq" id="WP_200674643.1">
    <property type="nucleotide sequence ID" value="NZ_JAACYA010000002.1"/>
</dbReference>
<protein>
    <recommendedName>
        <fullName evidence="5">Ribonuclease VapC</fullName>
        <shortName evidence="5">RNase VapC</shortName>
        <ecNumber evidence="5">3.1.-.-</ecNumber>
    </recommendedName>
    <alternativeName>
        <fullName evidence="5">Toxin VapC</fullName>
    </alternativeName>
</protein>